<dbReference type="AlphaFoldDB" id="A0A1F5PI87"/>
<dbReference type="GO" id="GO:0016887">
    <property type="term" value="F:ATP hydrolysis activity"/>
    <property type="evidence" value="ECO:0007669"/>
    <property type="project" value="InterPro"/>
</dbReference>
<organism evidence="5 6">
    <name type="scientific">Candidatus Doudnabacteria bacterium RIFCSPHIGHO2_01_FULL_50_11</name>
    <dbReference type="NCBI Taxonomy" id="1817828"/>
    <lineage>
        <taxon>Bacteria</taxon>
        <taxon>Candidatus Doudnaibacteriota</taxon>
    </lineage>
</organism>
<evidence type="ECO:0000256" key="3">
    <source>
        <dbReference type="SAM" id="MobiDB-lite"/>
    </source>
</evidence>
<dbReference type="InterPro" id="IPR024704">
    <property type="entry name" value="SMC"/>
</dbReference>
<dbReference type="SUPFAM" id="SSF52540">
    <property type="entry name" value="P-loop containing nucleoside triphosphate hydrolases"/>
    <property type="match status" value="1"/>
</dbReference>
<keyword evidence="1 2" id="KW-0175">Coiled coil</keyword>
<dbReference type="Gene3D" id="6.10.140.1720">
    <property type="match status" value="1"/>
</dbReference>
<dbReference type="Gene3D" id="3.40.50.300">
    <property type="entry name" value="P-loop containing nucleotide triphosphate hydrolases"/>
    <property type="match status" value="2"/>
</dbReference>
<dbReference type="STRING" id="1817828.A2722_02225"/>
<evidence type="ECO:0000259" key="4">
    <source>
        <dbReference type="Pfam" id="PF02463"/>
    </source>
</evidence>
<evidence type="ECO:0000313" key="5">
    <source>
        <dbReference type="EMBL" id="OGE89645.1"/>
    </source>
</evidence>
<sequence>MYLKKIEIQGFKSFAKKTVLEFDPGIISVVGPNGSGKSNFSDAIRWVLGEQSMKAVRSKKSEDVIFAGSDKKSKLGMAEVSITFDNTDHKLPIDFSEVVIARRLFRDGDSEYLINGQQVRLMDVADMLARSGFGNNSYHIISQGTIDQMVIAGPAAIKNLIEEASGVKPYYMKRERALRKLEQSGNNLVRVADLVAEIEPRLRSLRRQAKRMEQRDQIQTELRQAQTSFFGVRFRELDSAWKAHADRIARRQEELAAQHGEIDSLVQTIQTIEKETEKNSSHYAKLQEEIRNEERKKNQIQEELAIIRGQLKAGTVPGHTDVRELELKAREIEGKIQDTNTLVVGLKDRIALGQKNLSHYRKIGEKLAGDIEALKKNLESAQNPFDLKRLHEEIEKVYSRYQSLLYTIRNLNTDDDFHALQEDAANIEIVLVKLKDRIADYSNVRLNHSELQHLNTQFTKLFEQKEKVNEEIHAIQSDIHIAESQERFYQQAIAELQSSQERIGRERAKSGASVGDPSWKSLEKEESSLASELQKYFATIEKMETELKSYIHSEATGKKKLLELERTLRSKQDQLGKTKDELGLIQIEKARLEATIEGVISEVRKNLGNEYVEKVRTQPAPNEKDPGLEQKINKLRATLEIIGGVDELTLQEYKETQERYEYLTSQSRDLQKAVNDLRQVIIELDGVIKKQFQNGYEKINTHFGEYFRILFGGGRAGMTLIYQKPEAPPPAEDQKIEEDDQEEISQETPTKTTGREEMVGIDIKATPPGKKLALLSALSGGERTMTAIALLMAMLTAFPSPFVVLDEVDAALDEANSIRFSKILSRLSHQTQFITITHNRETMRNSGALYGVTMGEDGISKVLSIKLEKAVELAQQL</sequence>
<evidence type="ECO:0000313" key="6">
    <source>
        <dbReference type="Proteomes" id="UP000178377"/>
    </source>
</evidence>
<comment type="caution">
    <text evidence="5">The sequence shown here is derived from an EMBL/GenBank/DDBJ whole genome shotgun (WGS) entry which is preliminary data.</text>
</comment>
<dbReference type="GO" id="GO:0005524">
    <property type="term" value="F:ATP binding"/>
    <property type="evidence" value="ECO:0007669"/>
    <property type="project" value="InterPro"/>
</dbReference>
<dbReference type="InterPro" id="IPR027417">
    <property type="entry name" value="P-loop_NTPase"/>
</dbReference>
<dbReference type="Pfam" id="PF02463">
    <property type="entry name" value="SMC_N"/>
    <property type="match status" value="1"/>
</dbReference>
<feature type="coiled-coil region" evidence="2">
    <location>
        <begin position="451"/>
        <end position="509"/>
    </location>
</feature>
<feature type="region of interest" description="Disordered" evidence="3">
    <location>
        <begin position="725"/>
        <end position="754"/>
    </location>
</feature>
<dbReference type="EMBL" id="MFEO01000018">
    <property type="protein sequence ID" value="OGE89645.1"/>
    <property type="molecule type" value="Genomic_DNA"/>
</dbReference>
<evidence type="ECO:0000256" key="2">
    <source>
        <dbReference type="SAM" id="Coils"/>
    </source>
</evidence>
<evidence type="ECO:0000256" key="1">
    <source>
        <dbReference type="ARBA" id="ARBA00023054"/>
    </source>
</evidence>
<feature type="coiled-coil region" evidence="2">
    <location>
        <begin position="283"/>
        <end position="342"/>
    </location>
</feature>
<dbReference type="PIRSF" id="PIRSF005719">
    <property type="entry name" value="SMC"/>
    <property type="match status" value="1"/>
</dbReference>
<gene>
    <name evidence="5" type="ORF">A2722_02225</name>
</gene>
<protein>
    <recommendedName>
        <fullName evidence="4">RecF/RecN/SMC N-terminal domain-containing protein</fullName>
    </recommendedName>
</protein>
<accession>A0A1F5PI87</accession>
<dbReference type="Proteomes" id="UP000178377">
    <property type="component" value="Unassembled WGS sequence"/>
</dbReference>
<dbReference type="InterPro" id="IPR003395">
    <property type="entry name" value="RecF/RecN/SMC_N"/>
</dbReference>
<feature type="domain" description="RecF/RecN/SMC N-terminal" evidence="4">
    <location>
        <begin position="2"/>
        <end position="860"/>
    </location>
</feature>
<dbReference type="PANTHER" id="PTHR43977">
    <property type="entry name" value="STRUCTURAL MAINTENANCE OF CHROMOSOMES PROTEIN 3"/>
    <property type="match status" value="1"/>
</dbReference>
<proteinExistence type="predicted"/>
<reference evidence="5 6" key="1">
    <citation type="journal article" date="2016" name="Nat. Commun.">
        <title>Thousands of microbial genomes shed light on interconnected biogeochemical processes in an aquifer system.</title>
        <authorList>
            <person name="Anantharaman K."/>
            <person name="Brown C.T."/>
            <person name="Hug L.A."/>
            <person name="Sharon I."/>
            <person name="Castelle C.J."/>
            <person name="Probst A.J."/>
            <person name="Thomas B.C."/>
            <person name="Singh A."/>
            <person name="Wilkins M.J."/>
            <person name="Karaoz U."/>
            <person name="Brodie E.L."/>
            <person name="Williams K.H."/>
            <person name="Hubbard S.S."/>
            <person name="Banfield J.F."/>
        </authorList>
    </citation>
    <scope>NUCLEOTIDE SEQUENCE [LARGE SCALE GENOMIC DNA]</scope>
</reference>
<feature type="compositionally biased region" description="Acidic residues" evidence="3">
    <location>
        <begin position="735"/>
        <end position="745"/>
    </location>
</feature>
<name>A0A1F5PI87_9BACT</name>